<dbReference type="GO" id="GO:0008413">
    <property type="term" value="F:8-oxo-7,8-dihydroguanosine triphosphate pyrophosphatase activity"/>
    <property type="evidence" value="ECO:0007669"/>
    <property type="project" value="TreeGrafter"/>
</dbReference>
<evidence type="ECO:0000259" key="12">
    <source>
        <dbReference type="PROSITE" id="PS51462"/>
    </source>
</evidence>
<evidence type="ECO:0000256" key="11">
    <source>
        <dbReference type="ARBA" id="ARBA00038905"/>
    </source>
</evidence>
<evidence type="ECO:0000256" key="6">
    <source>
        <dbReference type="ARBA" id="ARBA00022763"/>
    </source>
</evidence>
<evidence type="ECO:0000256" key="2">
    <source>
        <dbReference type="ARBA" id="ARBA00005582"/>
    </source>
</evidence>
<evidence type="ECO:0000256" key="8">
    <source>
        <dbReference type="ARBA" id="ARBA00022842"/>
    </source>
</evidence>
<evidence type="ECO:0000256" key="3">
    <source>
        <dbReference type="ARBA" id="ARBA00022457"/>
    </source>
</evidence>
<dbReference type="GO" id="GO:0035539">
    <property type="term" value="F:8-oxo-7,8-dihydrodeoxyguanosine triphosphate pyrophosphatase activity"/>
    <property type="evidence" value="ECO:0007669"/>
    <property type="project" value="UniProtKB-EC"/>
</dbReference>
<comment type="cofactor">
    <cofactor evidence="1">
        <name>Mg(2+)</name>
        <dbReference type="ChEBI" id="CHEBI:18420"/>
    </cofactor>
</comment>
<dbReference type="OrthoDB" id="9804442at2"/>
<dbReference type="PANTHER" id="PTHR47707">
    <property type="entry name" value="8-OXO-DGTP DIPHOSPHATASE"/>
    <property type="match status" value="1"/>
</dbReference>
<keyword evidence="3" id="KW-0515">Mutator protein</keyword>
<evidence type="ECO:0000313" key="13">
    <source>
        <dbReference type="EMBL" id="SHG20967.1"/>
    </source>
</evidence>
<evidence type="ECO:0000256" key="1">
    <source>
        <dbReference type="ARBA" id="ARBA00001946"/>
    </source>
</evidence>
<evidence type="ECO:0000256" key="5">
    <source>
        <dbReference type="ARBA" id="ARBA00022723"/>
    </source>
</evidence>
<protein>
    <recommendedName>
        <fullName evidence="11">8-oxo-dGTP diphosphatase</fullName>
        <ecNumber evidence="11">3.6.1.55</ecNumber>
    </recommendedName>
</protein>
<dbReference type="Proteomes" id="UP000186132">
    <property type="component" value="Unassembled WGS sequence"/>
</dbReference>
<organism evidence="13 14">
    <name type="scientific">Jatrophihabitans endophyticus</name>
    <dbReference type="NCBI Taxonomy" id="1206085"/>
    <lineage>
        <taxon>Bacteria</taxon>
        <taxon>Bacillati</taxon>
        <taxon>Actinomycetota</taxon>
        <taxon>Actinomycetes</taxon>
        <taxon>Jatrophihabitantales</taxon>
        <taxon>Jatrophihabitantaceae</taxon>
        <taxon>Jatrophihabitans</taxon>
    </lineage>
</organism>
<dbReference type="EMBL" id="FQVU01000002">
    <property type="protein sequence ID" value="SHG20967.1"/>
    <property type="molecule type" value="Genomic_DNA"/>
</dbReference>
<dbReference type="RefSeq" id="WP_073388512.1">
    <property type="nucleotide sequence ID" value="NZ_FQVU01000002.1"/>
</dbReference>
<dbReference type="PRINTS" id="PR00502">
    <property type="entry name" value="NUDIXFAMILY"/>
</dbReference>
<reference evidence="13 14" key="1">
    <citation type="submission" date="2016-11" db="EMBL/GenBank/DDBJ databases">
        <authorList>
            <person name="Jaros S."/>
            <person name="Januszkiewicz K."/>
            <person name="Wedrychowicz H."/>
        </authorList>
    </citation>
    <scope>NUCLEOTIDE SEQUENCE [LARGE SCALE GENOMIC DNA]</scope>
    <source>
        <strain evidence="13 14">DSM 45627</strain>
    </source>
</reference>
<dbReference type="EC" id="3.6.1.55" evidence="11"/>
<dbReference type="InterPro" id="IPR015797">
    <property type="entry name" value="NUDIX_hydrolase-like_dom_sf"/>
</dbReference>
<comment type="similarity">
    <text evidence="2">Belongs to the Nudix hydrolase family.</text>
</comment>
<dbReference type="GO" id="GO:0006281">
    <property type="term" value="P:DNA repair"/>
    <property type="evidence" value="ECO:0007669"/>
    <property type="project" value="UniProtKB-KW"/>
</dbReference>
<dbReference type="Gene3D" id="3.90.79.10">
    <property type="entry name" value="Nucleoside Triphosphate Pyrophosphohydrolase"/>
    <property type="match status" value="1"/>
</dbReference>
<gene>
    <name evidence="13" type="ORF">SAMN05443575_1684</name>
</gene>
<evidence type="ECO:0000256" key="10">
    <source>
        <dbReference type="ARBA" id="ARBA00035861"/>
    </source>
</evidence>
<evidence type="ECO:0000256" key="7">
    <source>
        <dbReference type="ARBA" id="ARBA00022801"/>
    </source>
</evidence>
<comment type="catalytic activity">
    <reaction evidence="10">
        <text>8-oxo-dGTP + H2O = 8-oxo-dGMP + diphosphate + H(+)</text>
        <dbReference type="Rhea" id="RHEA:31575"/>
        <dbReference type="ChEBI" id="CHEBI:15377"/>
        <dbReference type="ChEBI" id="CHEBI:15378"/>
        <dbReference type="ChEBI" id="CHEBI:33019"/>
        <dbReference type="ChEBI" id="CHEBI:63224"/>
        <dbReference type="ChEBI" id="CHEBI:77896"/>
        <dbReference type="EC" id="3.6.1.55"/>
    </reaction>
</comment>
<accession>A0A1M5HYI6</accession>
<dbReference type="STRING" id="1206085.SAMN05443575_1684"/>
<proteinExistence type="inferred from homology"/>
<keyword evidence="14" id="KW-1185">Reference proteome</keyword>
<evidence type="ECO:0000313" key="14">
    <source>
        <dbReference type="Proteomes" id="UP000186132"/>
    </source>
</evidence>
<dbReference type="GO" id="GO:0006260">
    <property type="term" value="P:DNA replication"/>
    <property type="evidence" value="ECO:0007669"/>
    <property type="project" value="UniProtKB-KW"/>
</dbReference>
<evidence type="ECO:0000256" key="9">
    <source>
        <dbReference type="ARBA" id="ARBA00023204"/>
    </source>
</evidence>
<dbReference type="Pfam" id="PF00293">
    <property type="entry name" value="NUDIX"/>
    <property type="match status" value="1"/>
</dbReference>
<dbReference type="CDD" id="cd03425">
    <property type="entry name" value="NUDIX_MutT_NudA_like"/>
    <property type="match status" value="1"/>
</dbReference>
<sequence>MIEVVAAALIRDARVLAARRAPPHRLAGGWEFPGGKVEPGESDGAALVRECREELDVTVEVDRRLGTARGDATVAPIRLSLYAARLVTGEPRPHEDHDALRWLTAAELASVEWLPIDRSLLPLVAAALRVPPSPLPDANRAGRL</sequence>
<keyword evidence="9" id="KW-0234">DNA repair</keyword>
<keyword evidence="4" id="KW-0235">DNA replication</keyword>
<keyword evidence="7" id="KW-0378">Hydrolase</keyword>
<dbReference type="PROSITE" id="PS51462">
    <property type="entry name" value="NUDIX"/>
    <property type="match status" value="1"/>
</dbReference>
<dbReference type="PANTHER" id="PTHR47707:SF1">
    <property type="entry name" value="NUDIX HYDROLASE FAMILY PROTEIN"/>
    <property type="match status" value="1"/>
</dbReference>
<keyword evidence="8" id="KW-0460">Magnesium</keyword>
<dbReference type="SUPFAM" id="SSF55811">
    <property type="entry name" value="Nudix"/>
    <property type="match status" value="1"/>
</dbReference>
<feature type="domain" description="Nudix hydrolase" evidence="12">
    <location>
        <begin position="1"/>
        <end position="128"/>
    </location>
</feature>
<dbReference type="InterPro" id="IPR020476">
    <property type="entry name" value="Nudix_hydrolase"/>
</dbReference>
<evidence type="ECO:0000256" key="4">
    <source>
        <dbReference type="ARBA" id="ARBA00022705"/>
    </source>
</evidence>
<keyword evidence="5" id="KW-0479">Metal-binding</keyword>
<name>A0A1M5HYI6_9ACTN</name>
<dbReference type="GO" id="GO:0046872">
    <property type="term" value="F:metal ion binding"/>
    <property type="evidence" value="ECO:0007669"/>
    <property type="project" value="UniProtKB-KW"/>
</dbReference>
<dbReference type="AlphaFoldDB" id="A0A1M5HYI6"/>
<dbReference type="InterPro" id="IPR047127">
    <property type="entry name" value="MutT-like"/>
</dbReference>
<dbReference type="GO" id="GO:0044715">
    <property type="term" value="F:8-oxo-dGDP phosphatase activity"/>
    <property type="evidence" value="ECO:0007669"/>
    <property type="project" value="TreeGrafter"/>
</dbReference>
<keyword evidence="6" id="KW-0227">DNA damage</keyword>
<dbReference type="GO" id="GO:0044716">
    <property type="term" value="F:8-oxo-GDP phosphatase activity"/>
    <property type="evidence" value="ECO:0007669"/>
    <property type="project" value="TreeGrafter"/>
</dbReference>
<dbReference type="InterPro" id="IPR000086">
    <property type="entry name" value="NUDIX_hydrolase_dom"/>
</dbReference>